<feature type="disulfide bond" evidence="11">
    <location>
        <begin position="192"/>
        <end position="197"/>
    </location>
</feature>
<evidence type="ECO:0000256" key="1">
    <source>
        <dbReference type="ARBA" id="ARBA00004613"/>
    </source>
</evidence>
<dbReference type="InterPro" id="IPR001710">
    <property type="entry name" value="Pro-ADM"/>
</dbReference>
<organism evidence="12 13">
    <name type="scientific">Chiloscyllium punctatum</name>
    <name type="common">Brownbanded bambooshark</name>
    <name type="synonym">Hemiscyllium punctatum</name>
    <dbReference type="NCBI Taxonomy" id="137246"/>
    <lineage>
        <taxon>Eukaryota</taxon>
        <taxon>Metazoa</taxon>
        <taxon>Chordata</taxon>
        <taxon>Craniata</taxon>
        <taxon>Vertebrata</taxon>
        <taxon>Chondrichthyes</taxon>
        <taxon>Elasmobranchii</taxon>
        <taxon>Galeomorphii</taxon>
        <taxon>Galeoidea</taxon>
        <taxon>Orectolobiformes</taxon>
        <taxon>Hemiscylliidae</taxon>
        <taxon>Chiloscyllium</taxon>
    </lineage>
</organism>
<dbReference type="GO" id="GO:0031700">
    <property type="term" value="F:adrenomedullin receptor binding"/>
    <property type="evidence" value="ECO:0007669"/>
    <property type="project" value="TreeGrafter"/>
</dbReference>
<dbReference type="InterPro" id="IPR021116">
    <property type="entry name" value="Calcitonin/adrenomedullin"/>
</dbReference>
<comment type="similarity">
    <text evidence="2">Belongs to the adrenomedullin family.</text>
</comment>
<keyword evidence="7" id="KW-0027">Amidation</keyword>
<dbReference type="GO" id="GO:0005615">
    <property type="term" value="C:extracellular space"/>
    <property type="evidence" value="ECO:0007669"/>
    <property type="project" value="TreeGrafter"/>
</dbReference>
<evidence type="ECO:0000256" key="4">
    <source>
        <dbReference type="ARBA" id="ARBA00022685"/>
    </source>
</evidence>
<comment type="subcellular location">
    <subcellularLocation>
        <location evidence="1">Secreted</location>
    </subcellularLocation>
</comment>
<dbReference type="GO" id="GO:1990410">
    <property type="term" value="P:adrenomedullin receptor signaling pathway"/>
    <property type="evidence" value="ECO:0007669"/>
    <property type="project" value="TreeGrafter"/>
</dbReference>
<evidence type="ECO:0000256" key="9">
    <source>
        <dbReference type="ARBA" id="ARBA00023472"/>
    </source>
</evidence>
<keyword evidence="8 11" id="KW-1015">Disulfide bond</keyword>
<evidence type="ECO:0000313" key="13">
    <source>
        <dbReference type="Proteomes" id="UP000287033"/>
    </source>
</evidence>
<dbReference type="Pfam" id="PF00214">
    <property type="entry name" value="Calc_CGRP_IAPP"/>
    <property type="match status" value="1"/>
</dbReference>
<evidence type="ECO:0000256" key="7">
    <source>
        <dbReference type="ARBA" id="ARBA00022815"/>
    </source>
</evidence>
<keyword evidence="6" id="KW-0732">Signal</keyword>
<keyword evidence="3" id="KW-0964">Secreted</keyword>
<keyword evidence="13" id="KW-1185">Reference proteome</keyword>
<evidence type="ECO:0000256" key="2">
    <source>
        <dbReference type="ARBA" id="ARBA00010575"/>
    </source>
</evidence>
<dbReference type="InterPro" id="IPR051665">
    <property type="entry name" value="Adrenomedullin-reg_peptide"/>
</dbReference>
<dbReference type="GO" id="GO:0010460">
    <property type="term" value="P:positive regulation of heart rate"/>
    <property type="evidence" value="ECO:0007669"/>
    <property type="project" value="TreeGrafter"/>
</dbReference>
<dbReference type="GO" id="GO:0007189">
    <property type="term" value="P:adenylate cyclase-activating G protein-coupled receptor signaling pathway"/>
    <property type="evidence" value="ECO:0007669"/>
    <property type="project" value="TreeGrafter"/>
</dbReference>
<sequence length="254" mass="29246">MKTYGLKPTGELIQEPKDICVLRSVCYHPIRPLTETKEAENFETLAFSFSQPLMFIKKFKSFITQVIYELYCVVENETGVGAGFTMRMVHVALLYCCFVYSAYANADAKLDVTSAFKKRLNAWALSRAKRDLKASKLKSQGLIGNSQQEFVRTEDVKENFNIQSSSEAHIRVKRYRHGLPRFPQLHLNRPSCQLGTCQVQKLSHRLNQLLNNPEKDNMARWSTWSPNSYGRKRRSVRSKIALTVPREHGSIHRT</sequence>
<dbReference type="GO" id="GO:0005179">
    <property type="term" value="F:hormone activity"/>
    <property type="evidence" value="ECO:0007669"/>
    <property type="project" value="UniProtKB-KW"/>
</dbReference>
<keyword evidence="4" id="KW-0165">Cleavage on pair of basic residues</keyword>
<dbReference type="Proteomes" id="UP000287033">
    <property type="component" value="Unassembled WGS sequence"/>
</dbReference>
<name>A0A401RXW1_CHIPU</name>
<dbReference type="EMBL" id="BEZZ01000020">
    <property type="protein sequence ID" value="GCC22939.1"/>
    <property type="molecule type" value="Genomic_DNA"/>
</dbReference>
<dbReference type="PANTHER" id="PTHR23414">
    <property type="entry name" value="ADRENOMEDULLIN, ADM"/>
    <property type="match status" value="1"/>
</dbReference>
<evidence type="ECO:0000256" key="6">
    <source>
        <dbReference type="ARBA" id="ARBA00022729"/>
    </source>
</evidence>
<evidence type="ECO:0000256" key="3">
    <source>
        <dbReference type="ARBA" id="ARBA00022525"/>
    </source>
</evidence>
<comment type="caution">
    <text evidence="12">The sequence shown here is derived from an EMBL/GenBank/DDBJ whole genome shotgun (WGS) entry which is preliminary data.</text>
</comment>
<dbReference type="PRINTS" id="PR00801">
    <property type="entry name" value="ADRENOMEDULN"/>
</dbReference>
<evidence type="ECO:0000256" key="5">
    <source>
        <dbReference type="ARBA" id="ARBA00022702"/>
    </source>
</evidence>
<keyword evidence="5" id="KW-0372">Hormone</keyword>
<dbReference type="PANTHER" id="PTHR23414:SF3">
    <property type="entry name" value="PRO-ADRENOMEDULLIN"/>
    <property type="match status" value="1"/>
</dbReference>
<evidence type="ECO:0000256" key="11">
    <source>
        <dbReference type="PIRSR" id="PIRSR621116-50"/>
    </source>
</evidence>
<protein>
    <recommendedName>
        <fullName evidence="9">Pro-adrenomedullin</fullName>
    </recommendedName>
</protein>
<proteinExistence type="inferred from homology"/>
<comment type="function">
    <text evidence="10">ADM function is mediated by the CALCRL-RAMP2 and CALCRL-RAMP3 receptor complexes with ADM showing the highest potency for the CALCRL-RAMP2 complex.</text>
</comment>
<reference evidence="12 13" key="1">
    <citation type="journal article" date="2018" name="Nat. Ecol. Evol.">
        <title>Shark genomes provide insights into elasmobranch evolution and the origin of vertebrates.</title>
        <authorList>
            <person name="Hara Y"/>
            <person name="Yamaguchi K"/>
            <person name="Onimaru K"/>
            <person name="Kadota M"/>
            <person name="Koyanagi M"/>
            <person name="Keeley SD"/>
            <person name="Tatsumi K"/>
            <person name="Tanaka K"/>
            <person name="Motone F"/>
            <person name="Kageyama Y"/>
            <person name="Nozu R"/>
            <person name="Adachi N"/>
            <person name="Nishimura O"/>
            <person name="Nakagawa R"/>
            <person name="Tanegashima C"/>
            <person name="Kiyatake I"/>
            <person name="Matsumoto R"/>
            <person name="Murakumo K"/>
            <person name="Nishida K"/>
            <person name="Terakita A"/>
            <person name="Kuratani S"/>
            <person name="Sato K"/>
            <person name="Hyodo S Kuraku.S."/>
        </authorList>
    </citation>
    <scope>NUCLEOTIDE SEQUENCE [LARGE SCALE GENOMIC DNA]</scope>
</reference>
<dbReference type="STRING" id="137246.A0A401RXW1"/>
<evidence type="ECO:0000256" key="8">
    <source>
        <dbReference type="ARBA" id="ARBA00023157"/>
    </source>
</evidence>
<dbReference type="OMA" id="YCVVENE"/>
<dbReference type="OrthoDB" id="8771893at2759"/>
<evidence type="ECO:0000256" key="10">
    <source>
        <dbReference type="ARBA" id="ARBA00049577"/>
    </source>
</evidence>
<dbReference type="GO" id="GO:0003073">
    <property type="term" value="P:regulation of systemic arterial blood pressure"/>
    <property type="evidence" value="ECO:0007669"/>
    <property type="project" value="TreeGrafter"/>
</dbReference>
<evidence type="ECO:0000313" key="12">
    <source>
        <dbReference type="EMBL" id="GCC22939.1"/>
    </source>
</evidence>
<accession>A0A401RXW1</accession>
<gene>
    <name evidence="12" type="ORF">chiPu_0001330</name>
</gene>
<dbReference type="AlphaFoldDB" id="A0A401RXW1"/>